<protein>
    <recommendedName>
        <fullName evidence="2">Cysteine/serine-rich nuclear protein N-terminal domain-containing protein</fullName>
    </recommendedName>
</protein>
<dbReference type="InterPro" id="IPR031972">
    <property type="entry name" value="CSRNP_N"/>
</dbReference>
<dbReference type="EMBL" id="KQ243270">
    <property type="protein sequence ID" value="KNC76075.1"/>
    <property type="molecule type" value="Genomic_DNA"/>
</dbReference>
<feature type="compositionally biased region" description="Low complexity" evidence="1">
    <location>
        <begin position="1"/>
        <end position="42"/>
    </location>
</feature>
<dbReference type="RefSeq" id="XP_014149977.1">
    <property type="nucleotide sequence ID" value="XM_014294502.1"/>
</dbReference>
<evidence type="ECO:0000259" key="2">
    <source>
        <dbReference type="Pfam" id="PF16019"/>
    </source>
</evidence>
<organism evidence="3 4">
    <name type="scientific">Sphaeroforma arctica JP610</name>
    <dbReference type="NCBI Taxonomy" id="667725"/>
    <lineage>
        <taxon>Eukaryota</taxon>
        <taxon>Ichthyosporea</taxon>
        <taxon>Ichthyophonida</taxon>
        <taxon>Sphaeroforma</taxon>
    </lineage>
</organism>
<evidence type="ECO:0000313" key="4">
    <source>
        <dbReference type="Proteomes" id="UP000054560"/>
    </source>
</evidence>
<keyword evidence="4" id="KW-1185">Reference proteome</keyword>
<feature type="non-terminal residue" evidence="3">
    <location>
        <position position="1"/>
    </location>
</feature>
<feature type="region of interest" description="Disordered" evidence="1">
    <location>
        <begin position="1"/>
        <end position="50"/>
    </location>
</feature>
<dbReference type="GeneID" id="25911917"/>
<dbReference type="Proteomes" id="UP000054560">
    <property type="component" value="Unassembled WGS sequence"/>
</dbReference>
<dbReference type="Pfam" id="PF16019">
    <property type="entry name" value="CSRNP_N"/>
    <property type="match status" value="1"/>
</dbReference>
<evidence type="ECO:0000256" key="1">
    <source>
        <dbReference type="SAM" id="MobiDB-lite"/>
    </source>
</evidence>
<gene>
    <name evidence="3" type="ORF">SARC_11413</name>
</gene>
<proteinExistence type="predicted"/>
<dbReference type="AlphaFoldDB" id="A0A0L0FH62"/>
<accession>A0A0L0FH62</accession>
<reference evidence="3 4" key="1">
    <citation type="submission" date="2011-02" db="EMBL/GenBank/DDBJ databases">
        <title>The Genome Sequence of Sphaeroforma arctica JP610.</title>
        <authorList>
            <consortium name="The Broad Institute Genome Sequencing Platform"/>
            <person name="Russ C."/>
            <person name="Cuomo C."/>
            <person name="Young S.K."/>
            <person name="Zeng Q."/>
            <person name="Gargeya S."/>
            <person name="Alvarado L."/>
            <person name="Berlin A."/>
            <person name="Chapman S.B."/>
            <person name="Chen Z."/>
            <person name="Freedman E."/>
            <person name="Gellesch M."/>
            <person name="Goldberg J."/>
            <person name="Griggs A."/>
            <person name="Gujja S."/>
            <person name="Heilman E."/>
            <person name="Heiman D."/>
            <person name="Howarth C."/>
            <person name="Mehta T."/>
            <person name="Neiman D."/>
            <person name="Pearson M."/>
            <person name="Roberts A."/>
            <person name="Saif S."/>
            <person name="Shea T."/>
            <person name="Shenoy N."/>
            <person name="Sisk P."/>
            <person name="Stolte C."/>
            <person name="Sykes S."/>
            <person name="White J."/>
            <person name="Yandava C."/>
            <person name="Burger G."/>
            <person name="Gray M.W."/>
            <person name="Holland P.W.H."/>
            <person name="King N."/>
            <person name="Lang F.B.F."/>
            <person name="Roger A.J."/>
            <person name="Ruiz-Trillo I."/>
            <person name="Haas B."/>
            <person name="Nusbaum C."/>
            <person name="Birren B."/>
        </authorList>
    </citation>
    <scope>NUCLEOTIDE SEQUENCE [LARGE SCALE GENOMIC DNA]</scope>
    <source>
        <strain evidence="3 4">JP610</strain>
    </source>
</reference>
<name>A0A0L0FH62_9EUKA</name>
<evidence type="ECO:0000313" key="3">
    <source>
        <dbReference type="EMBL" id="KNC76075.1"/>
    </source>
</evidence>
<sequence length="253" mass="28109">DTTDSATTASDRAQTSTTSHGTTDSTPSSVSATTETPSSSATGKRKRRDSVLSVWTVDAPHSDEPPAKKPRIRFGQVEVRLYPRTLGGSCSVPDEGGCPIGLDWHYTWNEVNNKHYDNLAKYETYCKRSKRGKSVKGVVSEKERQAMLYGRAKNKQFTDPKDVEEYNNELDVIEALRESRNEVGCACAANGKCSGPKCLCRANGIGCHEGACGCTHDLCQNPVYRYVYEQELIDSERKPHYTTRTRIKKQPYA</sequence>
<feature type="domain" description="Cysteine/serine-rich nuclear protein N-terminal" evidence="2">
    <location>
        <begin position="168"/>
        <end position="231"/>
    </location>
</feature>